<feature type="signal peptide" evidence="23">
    <location>
        <begin position="1"/>
        <end position="29"/>
    </location>
</feature>
<dbReference type="EC" id="2.7.11.1" evidence="4"/>
<evidence type="ECO:0000259" key="24">
    <source>
        <dbReference type="PROSITE" id="PS50011"/>
    </source>
</evidence>
<dbReference type="SMART" id="SM00369">
    <property type="entry name" value="LRR_TYP"/>
    <property type="match status" value="8"/>
</dbReference>
<dbReference type="InterPro" id="IPR011009">
    <property type="entry name" value="Kinase-like_dom_sf"/>
</dbReference>
<feature type="domain" description="Protein kinase" evidence="24">
    <location>
        <begin position="705"/>
        <end position="1019"/>
    </location>
</feature>
<evidence type="ECO:0000256" key="20">
    <source>
        <dbReference type="ARBA" id="ARBA00047899"/>
    </source>
</evidence>
<evidence type="ECO:0000256" key="6">
    <source>
        <dbReference type="ARBA" id="ARBA00022527"/>
    </source>
</evidence>
<feature type="chain" id="PRO_5012429057" description="non-specific serine/threonine protein kinase" evidence="23">
    <location>
        <begin position="30"/>
        <end position="1019"/>
    </location>
</feature>
<dbReference type="FunFam" id="3.80.10.10:FF:000299">
    <property type="entry name" value="Piriformospora indica-insensitive protein 2"/>
    <property type="match status" value="1"/>
</dbReference>
<keyword evidence="6" id="KW-0723">Serine/threonine-protein kinase</keyword>
<dbReference type="Gene3D" id="3.80.10.10">
    <property type="entry name" value="Ribonuclease Inhibitor"/>
    <property type="match status" value="4"/>
</dbReference>
<dbReference type="Pfam" id="PF00560">
    <property type="entry name" value="LRR_1"/>
    <property type="match status" value="3"/>
</dbReference>
<dbReference type="InterPro" id="IPR032675">
    <property type="entry name" value="LRR_dom_sf"/>
</dbReference>
<comment type="similarity">
    <text evidence="3">Belongs to the protein kinase superfamily. Ser/Thr protein kinase family.</text>
</comment>
<evidence type="ECO:0000256" key="16">
    <source>
        <dbReference type="ARBA" id="ARBA00022989"/>
    </source>
</evidence>
<dbReference type="Pfam" id="PF00069">
    <property type="entry name" value="Pkinase"/>
    <property type="match status" value="1"/>
</dbReference>
<dbReference type="SUPFAM" id="SSF56112">
    <property type="entry name" value="Protein kinase-like (PK-like)"/>
    <property type="match status" value="1"/>
</dbReference>
<keyword evidence="13 22" id="KW-0547">Nucleotide-binding</keyword>
<dbReference type="PROSITE" id="PS50011">
    <property type="entry name" value="PROTEIN_KINASE_DOM"/>
    <property type="match status" value="1"/>
</dbReference>
<evidence type="ECO:0000256" key="23">
    <source>
        <dbReference type="SAM" id="SignalP"/>
    </source>
</evidence>
<dbReference type="SUPFAM" id="SSF52058">
    <property type="entry name" value="L domain-like"/>
    <property type="match status" value="2"/>
</dbReference>
<keyword evidence="12" id="KW-0677">Repeat</keyword>
<dbReference type="GO" id="GO:0004674">
    <property type="term" value="F:protein serine/threonine kinase activity"/>
    <property type="evidence" value="ECO:0007669"/>
    <property type="project" value="UniProtKB-KW"/>
</dbReference>
<evidence type="ECO:0000256" key="21">
    <source>
        <dbReference type="ARBA" id="ARBA00048679"/>
    </source>
</evidence>
<feature type="binding site" evidence="22">
    <location>
        <position position="734"/>
    </location>
    <ligand>
        <name>ATP</name>
        <dbReference type="ChEBI" id="CHEBI:30616"/>
    </ligand>
</feature>
<evidence type="ECO:0000256" key="11">
    <source>
        <dbReference type="ARBA" id="ARBA00022729"/>
    </source>
</evidence>
<dbReference type="InterPro" id="IPR001611">
    <property type="entry name" value="Leu-rich_rpt"/>
</dbReference>
<reference evidence="26" key="1">
    <citation type="journal article" date="2016" name="Nat. Biotechnol.">
        <title>Sequencing wild and cultivated cassava and related species reveals extensive interspecific hybridization and genetic diversity.</title>
        <authorList>
            <person name="Bredeson J.V."/>
            <person name="Lyons J.B."/>
            <person name="Prochnik S.E."/>
            <person name="Wu G.A."/>
            <person name="Ha C.M."/>
            <person name="Edsinger-Gonzales E."/>
            <person name="Grimwood J."/>
            <person name="Schmutz J."/>
            <person name="Rabbi I.Y."/>
            <person name="Egesi C."/>
            <person name="Nauluvula P."/>
            <person name="Lebot V."/>
            <person name="Ndunguru J."/>
            <person name="Mkamilo G."/>
            <person name="Bart R.S."/>
            <person name="Setter T.L."/>
            <person name="Gleadow R.M."/>
            <person name="Kulakow P."/>
            <person name="Ferguson M.E."/>
            <person name="Rounsley S."/>
            <person name="Rokhsar D.S."/>
        </authorList>
    </citation>
    <scope>NUCLEOTIDE SEQUENCE [LARGE SCALE GENOMIC DNA]</scope>
    <source>
        <strain evidence="26">cv. AM560-2</strain>
    </source>
</reference>
<evidence type="ECO:0000256" key="12">
    <source>
        <dbReference type="ARBA" id="ARBA00022737"/>
    </source>
</evidence>
<comment type="subcellular location">
    <subcellularLocation>
        <location evidence="1">Cell membrane</location>
        <topology evidence="1">Single-pass membrane protein</topology>
    </subcellularLocation>
    <subcellularLocation>
        <location evidence="2">Membrane</location>
        <topology evidence="2">Single-pass type I membrane protein</topology>
    </subcellularLocation>
</comment>
<evidence type="ECO:0000256" key="5">
    <source>
        <dbReference type="ARBA" id="ARBA00022475"/>
    </source>
</evidence>
<dbReference type="Gene3D" id="1.10.510.10">
    <property type="entry name" value="Transferase(Phosphotransferase) domain 1"/>
    <property type="match status" value="1"/>
</dbReference>
<dbReference type="SMR" id="A0A2C9VMZ9"/>
<evidence type="ECO:0000256" key="3">
    <source>
        <dbReference type="ARBA" id="ARBA00008684"/>
    </source>
</evidence>
<dbReference type="SMART" id="SM00220">
    <property type="entry name" value="S_TKc"/>
    <property type="match status" value="1"/>
</dbReference>
<evidence type="ECO:0000256" key="13">
    <source>
        <dbReference type="ARBA" id="ARBA00022741"/>
    </source>
</evidence>
<keyword evidence="15 22" id="KW-0067">ATP-binding</keyword>
<dbReference type="InterPro" id="IPR008271">
    <property type="entry name" value="Ser/Thr_kinase_AS"/>
</dbReference>
<keyword evidence="18" id="KW-0675">Receptor</keyword>
<comment type="catalytic activity">
    <reaction evidence="21">
        <text>L-seryl-[protein] + ATP = O-phospho-L-seryl-[protein] + ADP + H(+)</text>
        <dbReference type="Rhea" id="RHEA:17989"/>
        <dbReference type="Rhea" id="RHEA-COMP:9863"/>
        <dbReference type="Rhea" id="RHEA-COMP:11604"/>
        <dbReference type="ChEBI" id="CHEBI:15378"/>
        <dbReference type="ChEBI" id="CHEBI:29999"/>
        <dbReference type="ChEBI" id="CHEBI:30616"/>
        <dbReference type="ChEBI" id="CHEBI:83421"/>
        <dbReference type="ChEBI" id="CHEBI:456216"/>
        <dbReference type="EC" id="2.7.11.1"/>
    </reaction>
</comment>
<dbReference type="Proteomes" id="UP000091857">
    <property type="component" value="Chromosome 7"/>
</dbReference>
<comment type="caution">
    <text evidence="25">The sequence shown here is derived from an EMBL/GenBank/DDBJ whole genome shotgun (WGS) entry which is preliminary data.</text>
</comment>
<keyword evidence="5" id="KW-1003">Cell membrane</keyword>
<keyword evidence="10" id="KW-0812">Transmembrane</keyword>
<evidence type="ECO:0000256" key="9">
    <source>
        <dbReference type="ARBA" id="ARBA00022679"/>
    </source>
</evidence>
<keyword evidence="8" id="KW-0433">Leucine-rich repeat</keyword>
<evidence type="ECO:0000256" key="4">
    <source>
        <dbReference type="ARBA" id="ARBA00012513"/>
    </source>
</evidence>
<dbReference type="InterPro" id="IPR017441">
    <property type="entry name" value="Protein_kinase_ATP_BS"/>
</dbReference>
<protein>
    <recommendedName>
        <fullName evidence="4">non-specific serine/threonine protein kinase</fullName>
        <ecNumber evidence="4">2.7.11.1</ecNumber>
    </recommendedName>
</protein>
<sequence length="1019" mass="110783">MGLGNFCSFFYFSATIFIQFLCLTDRGLGGNETDRLALLEFKTKITHDPLGIMSSWNDSINFCQWQGVTCGHRHQRVTSLNLMSLQLAGSISPHVGNLSFLRDLRLDNNSFTRDIPSEIGRLSRLQYLYLPNNSLGGTIPSNLSRCSNLIKFQVANNQLVGEIPMEIGSLSKLKLFTVIHNNMTGLIPASLGNLSSLEILAAGENYFSGSIPNALGRLTTLKKLFLYMNTFSGKIPSSIFNLSSLTSLYLGINPFFPGSLPSDLGISLPNLQNLGMFQAQLIGSIPSSLSNASNLETIQLQLNSLTGQVPAFENSLGLLYFSIQFNSLGSGGAGDLSFLSSLTNATNFRYLAVNENNFGGILPQQISNFSTKVETMLFDDNQIFGNIPAGLQNLINLIDFRAAGNRLSGNIPTVIGELQNLRMLSLSFNEFSGHIPASVGNLTNLYGFSLATNNLQGDIPSSLGNCQNLQILDLSDNNLSGSIPAEVIGLSSLSTYLDLSHNRLSGVLPIQVGNLENLNVFNVSENMLSGEIPSTLGSCVMLDILFMQGNFFQGSIPSSLSSLRGLQELDISNNNLSGAIPEFLAELNSLQVLNLSYNNFEGVVPARGVFKNASRTSVTGNSKLCGGTPEFHLPGCKFKHSKGKLSLAWKIVISTLSGSLCIALVLSSYFLCLSRKKRNEPASNFTENMHLMVSYQSLSKATDVFSSANLIGAGSFGSVYKGILDQGGRFIAVKVFTLVRRGASRSFMAECEALRNIRHRNLIKILTVCSGIDYQGNDFKALVYEFMSNGSLEEWLHHKPIAQETPRSLNLLQRLNVAIDVACALDYLHHQCETPIVHCDLKPSNVLLDDDMTAHVGDFGLARILSEATQDLPASQTSSVGVRGTVGYAAPEYGMGSEVSTSGDVYSYGILLMEMFTGKKPTNAMFKESLNLHNFVCAALPERITEIMDPFLFQEIDNWENGSTGSCRVQNSLVSILEIGVACSAELPQERRNSSNVTAELQSIRNRLLGATGQRIITL</sequence>
<evidence type="ECO:0000256" key="7">
    <source>
        <dbReference type="ARBA" id="ARBA00022553"/>
    </source>
</evidence>
<keyword evidence="14" id="KW-0418">Kinase</keyword>
<keyword evidence="19" id="KW-0325">Glycoprotein</keyword>
<keyword evidence="7" id="KW-0597">Phosphoprotein</keyword>
<dbReference type="Gramene" id="Manes.07G127904.2.v8.1">
    <property type="protein sequence ID" value="Manes.07G127904.2.v8.1.CDS"/>
    <property type="gene ID" value="Manes.07G127904.v8.1"/>
</dbReference>
<evidence type="ECO:0000256" key="17">
    <source>
        <dbReference type="ARBA" id="ARBA00023136"/>
    </source>
</evidence>
<dbReference type="PROSITE" id="PS00108">
    <property type="entry name" value="PROTEIN_KINASE_ST"/>
    <property type="match status" value="1"/>
</dbReference>
<dbReference type="FunFam" id="3.80.10.10:FF:000565">
    <property type="entry name" value="Leucine-rich repeat receptor-like kinase protein FLORAL ORGAN NUMBER1"/>
    <property type="match status" value="1"/>
</dbReference>
<dbReference type="Pfam" id="PF23598">
    <property type="entry name" value="LRR_14"/>
    <property type="match status" value="1"/>
</dbReference>
<dbReference type="InterPro" id="IPR055414">
    <property type="entry name" value="LRR_R13L4/SHOC2-like"/>
</dbReference>
<dbReference type="Pfam" id="PF08263">
    <property type="entry name" value="LRRNT_2"/>
    <property type="match status" value="1"/>
</dbReference>
<proteinExistence type="inferred from homology"/>
<dbReference type="InterPro" id="IPR000719">
    <property type="entry name" value="Prot_kinase_dom"/>
</dbReference>
<dbReference type="PANTHER" id="PTHR27008">
    <property type="entry name" value="OS04G0122200 PROTEIN"/>
    <property type="match status" value="1"/>
</dbReference>
<evidence type="ECO:0000256" key="10">
    <source>
        <dbReference type="ARBA" id="ARBA00022692"/>
    </source>
</evidence>
<keyword evidence="11 23" id="KW-0732">Signal</keyword>
<evidence type="ECO:0000256" key="1">
    <source>
        <dbReference type="ARBA" id="ARBA00004162"/>
    </source>
</evidence>
<dbReference type="FunFam" id="3.80.10.10:FF:000288">
    <property type="entry name" value="LRR receptor-like serine/threonine-protein kinase EFR"/>
    <property type="match status" value="1"/>
</dbReference>
<evidence type="ECO:0000256" key="8">
    <source>
        <dbReference type="ARBA" id="ARBA00022614"/>
    </source>
</evidence>
<comment type="catalytic activity">
    <reaction evidence="20">
        <text>L-threonyl-[protein] + ATP = O-phospho-L-threonyl-[protein] + ADP + H(+)</text>
        <dbReference type="Rhea" id="RHEA:46608"/>
        <dbReference type="Rhea" id="RHEA-COMP:11060"/>
        <dbReference type="Rhea" id="RHEA-COMP:11605"/>
        <dbReference type="ChEBI" id="CHEBI:15378"/>
        <dbReference type="ChEBI" id="CHEBI:30013"/>
        <dbReference type="ChEBI" id="CHEBI:30616"/>
        <dbReference type="ChEBI" id="CHEBI:61977"/>
        <dbReference type="ChEBI" id="CHEBI:456216"/>
        <dbReference type="EC" id="2.7.11.1"/>
    </reaction>
</comment>
<gene>
    <name evidence="25" type="ORF">MANES_07G127904v8</name>
</gene>
<dbReference type="GO" id="GO:0005886">
    <property type="term" value="C:plasma membrane"/>
    <property type="evidence" value="ECO:0007669"/>
    <property type="project" value="UniProtKB-SubCell"/>
</dbReference>
<evidence type="ECO:0000313" key="25">
    <source>
        <dbReference type="EMBL" id="OAY46238.1"/>
    </source>
</evidence>
<dbReference type="FunFam" id="3.30.200.20:FF:000432">
    <property type="entry name" value="LRR receptor-like serine/threonine-protein kinase EFR"/>
    <property type="match status" value="1"/>
</dbReference>
<accession>A0A2C9VMZ9</accession>
<keyword evidence="26" id="KW-1185">Reference proteome</keyword>
<keyword evidence="17" id="KW-0472">Membrane</keyword>
<evidence type="ECO:0000256" key="19">
    <source>
        <dbReference type="ARBA" id="ARBA00023180"/>
    </source>
</evidence>
<evidence type="ECO:0000256" key="2">
    <source>
        <dbReference type="ARBA" id="ARBA00004479"/>
    </source>
</evidence>
<keyword evidence="9" id="KW-0808">Transferase</keyword>
<dbReference type="InterPro" id="IPR013210">
    <property type="entry name" value="LRR_N_plant-typ"/>
</dbReference>
<dbReference type="GO" id="GO:0005524">
    <property type="term" value="F:ATP binding"/>
    <property type="evidence" value="ECO:0007669"/>
    <property type="project" value="UniProtKB-UniRule"/>
</dbReference>
<dbReference type="PANTHER" id="PTHR27008:SF577">
    <property type="entry name" value="PROTEIN KINASE DOMAIN-CONTAINING PROTEIN"/>
    <property type="match status" value="1"/>
</dbReference>
<dbReference type="AlphaFoldDB" id="A0A2C9VMZ9"/>
<dbReference type="InterPro" id="IPR003591">
    <property type="entry name" value="Leu-rich_rpt_typical-subtyp"/>
</dbReference>
<dbReference type="EMBL" id="CM004393">
    <property type="protein sequence ID" value="OAY46238.1"/>
    <property type="molecule type" value="Genomic_DNA"/>
</dbReference>
<dbReference type="InterPro" id="IPR051809">
    <property type="entry name" value="Plant_receptor-like_S/T_kinase"/>
</dbReference>
<evidence type="ECO:0000313" key="26">
    <source>
        <dbReference type="Proteomes" id="UP000091857"/>
    </source>
</evidence>
<evidence type="ECO:0000256" key="18">
    <source>
        <dbReference type="ARBA" id="ARBA00023170"/>
    </source>
</evidence>
<dbReference type="PRINTS" id="PR00019">
    <property type="entry name" value="LEURICHRPT"/>
</dbReference>
<evidence type="ECO:0000256" key="15">
    <source>
        <dbReference type="ARBA" id="ARBA00022840"/>
    </source>
</evidence>
<dbReference type="FunFam" id="1.10.510.10:FF:000358">
    <property type="entry name" value="Putative leucine-rich repeat receptor-like serine/threonine-protein kinase"/>
    <property type="match status" value="1"/>
</dbReference>
<dbReference type="Gene3D" id="3.30.200.20">
    <property type="entry name" value="Phosphorylase Kinase, domain 1"/>
    <property type="match status" value="1"/>
</dbReference>
<keyword evidence="16" id="KW-1133">Transmembrane helix</keyword>
<dbReference type="OrthoDB" id="676979at2759"/>
<dbReference type="PROSITE" id="PS00107">
    <property type="entry name" value="PROTEIN_KINASE_ATP"/>
    <property type="match status" value="1"/>
</dbReference>
<organism evidence="25 26">
    <name type="scientific">Manihot esculenta</name>
    <name type="common">Cassava</name>
    <name type="synonym">Jatropha manihot</name>
    <dbReference type="NCBI Taxonomy" id="3983"/>
    <lineage>
        <taxon>Eukaryota</taxon>
        <taxon>Viridiplantae</taxon>
        <taxon>Streptophyta</taxon>
        <taxon>Embryophyta</taxon>
        <taxon>Tracheophyta</taxon>
        <taxon>Spermatophyta</taxon>
        <taxon>Magnoliopsida</taxon>
        <taxon>eudicotyledons</taxon>
        <taxon>Gunneridae</taxon>
        <taxon>Pentapetalae</taxon>
        <taxon>rosids</taxon>
        <taxon>fabids</taxon>
        <taxon>Malpighiales</taxon>
        <taxon>Euphorbiaceae</taxon>
        <taxon>Crotonoideae</taxon>
        <taxon>Manihoteae</taxon>
        <taxon>Manihot</taxon>
    </lineage>
</organism>
<name>A0A2C9VMZ9_MANES</name>
<evidence type="ECO:0000256" key="22">
    <source>
        <dbReference type="PROSITE-ProRule" id="PRU10141"/>
    </source>
</evidence>
<evidence type="ECO:0000256" key="14">
    <source>
        <dbReference type="ARBA" id="ARBA00022777"/>
    </source>
</evidence>